<evidence type="ECO:0000313" key="3">
    <source>
        <dbReference type="Proteomes" id="UP000011518"/>
    </source>
</evidence>
<feature type="region of interest" description="Disordered" evidence="1">
    <location>
        <begin position="58"/>
        <end position="87"/>
    </location>
</feature>
<organism evidence="2 3">
    <name type="scientific">Tupaia chinensis</name>
    <name type="common">Chinese tree shrew</name>
    <name type="synonym">Tupaia belangeri chinensis</name>
    <dbReference type="NCBI Taxonomy" id="246437"/>
    <lineage>
        <taxon>Eukaryota</taxon>
        <taxon>Metazoa</taxon>
        <taxon>Chordata</taxon>
        <taxon>Craniata</taxon>
        <taxon>Vertebrata</taxon>
        <taxon>Euteleostomi</taxon>
        <taxon>Mammalia</taxon>
        <taxon>Eutheria</taxon>
        <taxon>Euarchontoglires</taxon>
        <taxon>Scandentia</taxon>
        <taxon>Tupaiidae</taxon>
        <taxon>Tupaia</taxon>
    </lineage>
</organism>
<dbReference type="InParanoid" id="L9JB18"/>
<dbReference type="AlphaFoldDB" id="L9JB18"/>
<keyword evidence="3" id="KW-1185">Reference proteome</keyword>
<feature type="region of interest" description="Disordered" evidence="1">
    <location>
        <begin position="23"/>
        <end position="45"/>
    </location>
</feature>
<gene>
    <name evidence="2" type="ORF">TREES_T100021076</name>
</gene>
<evidence type="ECO:0000256" key="1">
    <source>
        <dbReference type="SAM" id="MobiDB-lite"/>
    </source>
</evidence>
<reference evidence="3" key="2">
    <citation type="journal article" date="2013" name="Nat. Commun.">
        <title>Genome of the Chinese tree shrew.</title>
        <authorList>
            <person name="Fan Y."/>
            <person name="Huang Z.Y."/>
            <person name="Cao C.C."/>
            <person name="Chen C.S."/>
            <person name="Chen Y.X."/>
            <person name="Fan D.D."/>
            <person name="He J."/>
            <person name="Hou H.L."/>
            <person name="Hu L."/>
            <person name="Hu X.T."/>
            <person name="Jiang X.T."/>
            <person name="Lai R."/>
            <person name="Lang Y.S."/>
            <person name="Liang B."/>
            <person name="Liao S.G."/>
            <person name="Mu D."/>
            <person name="Ma Y.Y."/>
            <person name="Niu Y.Y."/>
            <person name="Sun X.Q."/>
            <person name="Xia J.Q."/>
            <person name="Xiao J."/>
            <person name="Xiong Z.Q."/>
            <person name="Xu L."/>
            <person name="Yang L."/>
            <person name="Zhang Y."/>
            <person name="Zhao W."/>
            <person name="Zhao X.D."/>
            <person name="Zheng Y.T."/>
            <person name="Zhou J.M."/>
            <person name="Zhu Y.B."/>
            <person name="Zhang G.J."/>
            <person name="Wang J."/>
            <person name="Yao Y.G."/>
        </authorList>
    </citation>
    <scope>NUCLEOTIDE SEQUENCE [LARGE SCALE GENOMIC DNA]</scope>
</reference>
<name>L9JB18_TUPCH</name>
<proteinExistence type="predicted"/>
<protein>
    <submittedName>
        <fullName evidence="2">Uncharacterized protein</fullName>
    </submittedName>
</protein>
<accession>L9JB18</accession>
<reference evidence="3" key="1">
    <citation type="submission" date="2012-07" db="EMBL/GenBank/DDBJ databases">
        <title>Genome of the Chinese tree shrew, a rising model animal genetically related to primates.</title>
        <authorList>
            <person name="Zhang G."/>
            <person name="Fan Y."/>
            <person name="Yao Y."/>
            <person name="Huang Z."/>
        </authorList>
    </citation>
    <scope>NUCLEOTIDE SEQUENCE [LARGE SCALE GENOMIC DNA]</scope>
</reference>
<feature type="compositionally biased region" description="Basic and acidic residues" evidence="1">
    <location>
        <begin position="77"/>
        <end position="87"/>
    </location>
</feature>
<dbReference type="EMBL" id="KB321112">
    <property type="protein sequence ID" value="ELW47464.1"/>
    <property type="molecule type" value="Genomic_DNA"/>
</dbReference>
<sequence length="428" mass="46264">MVFFKGSVGKRFRDVSRLRPVGRPLKAQRCGDSPRATSTDSERDQPLLLPLALAVSGRPAPATGHGQVRQHQGSLTERCEGEDLPAGREVREPVWRSTLHGGPHCEEVTLHGVEVALRRAWHVLQHHMRIYVRKRLNTMKNTRGPAGERAVQGPPALVRVQDPVPSAPTSAVFLRGPEDTQRSCPPAARRLCCPRPTLGGNAATAAARSVAARPLHSAAILAAMPVQGLHYPEVGPRQQEHCGRSSWWEPYICIRTPADVVEQGNVSSLSGLQKSVSTQGAEEEDVLAPADPQLQACGELEGEVVGSGDKHGGIGLDKCIMALKLAGGFSASSPWPRELACSEIPQPGVLPREDSTEGASAELQWKFDHLGERLHVLGCEQGVGNVLTASGQQRVCLRSLAERRLLRASAVDMHWAWEGSYESTINVL</sequence>
<evidence type="ECO:0000313" key="2">
    <source>
        <dbReference type="EMBL" id="ELW47464.1"/>
    </source>
</evidence>
<dbReference type="Proteomes" id="UP000011518">
    <property type="component" value="Unassembled WGS sequence"/>
</dbReference>